<accession>A0A875RUP8</accession>
<proteinExistence type="predicted"/>
<dbReference type="AlphaFoldDB" id="A0A875RUP8"/>
<dbReference type="Gene3D" id="3.10.20.720">
    <property type="match status" value="1"/>
</dbReference>
<dbReference type="GeneID" id="62195544"/>
<dbReference type="GO" id="GO:0007059">
    <property type="term" value="P:chromosome segregation"/>
    <property type="evidence" value="ECO:0007669"/>
    <property type="project" value="InterPro"/>
</dbReference>
<dbReference type="KEGG" id="bnn:FOA43_002143"/>
<reference evidence="1" key="1">
    <citation type="submission" date="2020-10" db="EMBL/GenBank/DDBJ databases">
        <authorList>
            <person name="Roach M.J.R."/>
        </authorList>
    </citation>
    <scope>NUCLEOTIDE SEQUENCE</scope>
    <source>
        <strain evidence="1">CBS 1945</strain>
    </source>
</reference>
<organism evidence="1 2">
    <name type="scientific">Eeniella nana</name>
    <name type="common">Yeast</name>
    <name type="synonym">Brettanomyces nanus</name>
    <dbReference type="NCBI Taxonomy" id="13502"/>
    <lineage>
        <taxon>Eukaryota</taxon>
        <taxon>Fungi</taxon>
        <taxon>Dikarya</taxon>
        <taxon>Ascomycota</taxon>
        <taxon>Saccharomycotina</taxon>
        <taxon>Pichiomycetes</taxon>
        <taxon>Pichiales</taxon>
        <taxon>Pichiaceae</taxon>
        <taxon>Brettanomyces</taxon>
    </lineage>
</organism>
<dbReference type="Proteomes" id="UP000662931">
    <property type="component" value="Chromosome 2"/>
</dbReference>
<protein>
    <submittedName>
        <fullName evidence="1">Uncharacterized protein</fullName>
    </submittedName>
</protein>
<dbReference type="EMBL" id="CP064813">
    <property type="protein sequence ID" value="QPG74807.1"/>
    <property type="molecule type" value="Genomic_DNA"/>
</dbReference>
<keyword evidence="2" id="KW-1185">Reference proteome</keyword>
<dbReference type="RefSeq" id="XP_038778372.1">
    <property type="nucleotide sequence ID" value="XM_038922444.1"/>
</dbReference>
<dbReference type="GO" id="GO:0034080">
    <property type="term" value="P:CENP-A containing chromatin assembly"/>
    <property type="evidence" value="ECO:0007669"/>
    <property type="project" value="InterPro"/>
</dbReference>
<dbReference type="InterPro" id="IPR007902">
    <property type="entry name" value="Chl4/mis15/CENP-N"/>
</dbReference>
<dbReference type="OrthoDB" id="6585699at2759"/>
<evidence type="ECO:0000313" key="1">
    <source>
        <dbReference type="EMBL" id="QPG74807.1"/>
    </source>
</evidence>
<dbReference type="Pfam" id="PF05238">
    <property type="entry name" value="CENP-N"/>
    <property type="match status" value="1"/>
</dbReference>
<gene>
    <name evidence="1" type="ORF">FOA43_002143</name>
</gene>
<name>A0A875RUP8_EENNA</name>
<evidence type="ECO:0000313" key="2">
    <source>
        <dbReference type="Proteomes" id="UP000662931"/>
    </source>
</evidence>
<sequence>MHRHHSGILSNTYIPPLSPNTIAKELSRLSTESLFNLVELWFTLPVTQPTPNKQKRRHGVTQQQLVEKFKVVVKSLRAAKSSKKRKLIDRILVDFYPEGLNALQLAQLDIQLMVDKPNLYTWVSSTAKIISNIGPIDEIKDALDDFIFSLDSQSFLDHLIKNLANLYLTHIYISRHPQLPLIIIRIQMYEYVHLKRAKRGSISGSLSNGQNPDIISRKPYYLVIPTSSPNLIHSVSNVDDLTSKLILQSVETTLSSSLRRVKLIKNKEPPLKTLEAMHILKGISRFGHALGSWAPYADGTVDIGPLGDPTQHIVLRPAKNGAYERPQSQDEERKMIAALKFKGSLFPKLKSDRLYEDNRKKRQRLATGLVSTDGEDDIDEEQPNEYQSIVPVQSGDFIVQNKLKEPYNEDKTIRDVSDAPSIRLRLFGSDIFAGLHQLAVEGIVDPKTIPSWLTGEEGLHRGIIKDGEFIRKDE</sequence>